<dbReference type="Proteomes" id="UP000489600">
    <property type="component" value="Unassembled WGS sequence"/>
</dbReference>
<dbReference type="InterPro" id="IPR056592">
    <property type="entry name" value="Beta-prop_At3g26010-like"/>
</dbReference>
<protein>
    <recommendedName>
        <fullName evidence="1">F-box protein At3g26010-like beta-propeller domain-containing protein</fullName>
    </recommendedName>
</protein>
<evidence type="ECO:0000313" key="3">
    <source>
        <dbReference type="Proteomes" id="UP000489600"/>
    </source>
</evidence>
<dbReference type="EMBL" id="CABITT030000004">
    <property type="protein sequence ID" value="VVB00697.1"/>
    <property type="molecule type" value="Genomic_DNA"/>
</dbReference>
<dbReference type="OrthoDB" id="10319245at2759"/>
<dbReference type="AlphaFoldDB" id="A0A565BHQ4"/>
<comment type="caution">
    <text evidence="2">The sequence shown here is derived from an EMBL/GenBank/DDBJ whole genome shotgun (WGS) entry which is preliminary data.</text>
</comment>
<name>A0A565BHQ4_9BRAS</name>
<organism evidence="2 3">
    <name type="scientific">Arabis nemorensis</name>
    <dbReference type="NCBI Taxonomy" id="586526"/>
    <lineage>
        <taxon>Eukaryota</taxon>
        <taxon>Viridiplantae</taxon>
        <taxon>Streptophyta</taxon>
        <taxon>Embryophyta</taxon>
        <taxon>Tracheophyta</taxon>
        <taxon>Spermatophyta</taxon>
        <taxon>Magnoliopsida</taxon>
        <taxon>eudicotyledons</taxon>
        <taxon>Gunneridae</taxon>
        <taxon>Pentapetalae</taxon>
        <taxon>rosids</taxon>
        <taxon>malvids</taxon>
        <taxon>Brassicales</taxon>
        <taxon>Brassicaceae</taxon>
        <taxon>Arabideae</taxon>
        <taxon>Arabis</taxon>
    </lineage>
</organism>
<gene>
    <name evidence="2" type="ORF">ANE_LOCUS11141</name>
</gene>
<accession>A0A565BHQ4</accession>
<keyword evidence="3" id="KW-1185">Reference proteome</keyword>
<evidence type="ECO:0000313" key="2">
    <source>
        <dbReference type="EMBL" id="VVB00697.1"/>
    </source>
</evidence>
<sequence>MYYLRERDSSPTDPGFLLAHDFYDPEEVDDKCRVIPLPVTGRQRVKRCLTTSRGDVIYIQVLYGRLRVWRLNDNNSESNESWQLSWETNMATVGFDLDYFPMAMNPFDTDIVYLWYWVT</sequence>
<evidence type="ECO:0000259" key="1">
    <source>
        <dbReference type="Pfam" id="PF24750"/>
    </source>
</evidence>
<proteinExistence type="predicted"/>
<feature type="domain" description="F-box protein At3g26010-like beta-propeller" evidence="1">
    <location>
        <begin position="2"/>
        <end position="115"/>
    </location>
</feature>
<dbReference type="Pfam" id="PF24750">
    <property type="entry name" value="b-prop_At3g26010-like"/>
    <property type="match status" value="1"/>
</dbReference>
<reference evidence="2" key="1">
    <citation type="submission" date="2019-07" db="EMBL/GenBank/DDBJ databases">
        <authorList>
            <person name="Dittberner H."/>
        </authorList>
    </citation>
    <scope>NUCLEOTIDE SEQUENCE [LARGE SCALE GENOMIC DNA]</scope>
</reference>